<dbReference type="EMBL" id="CP006850">
    <property type="protein sequence ID" value="AHH22244.1"/>
    <property type="molecule type" value="Genomic_DNA"/>
</dbReference>
<sequence length="131" mass="14689">MFRRFAKEFRPNPAPAVGTRSRILLRVRVARWEFIARQTIVEPGGDSGWHYHDGTLFVLVTGSTLSHPGLDCAPVNYRPWHIFREPPGPAHAHTARNRTRKPLRLNVLYLLPTGSPLSRPAQAPECDGGCT</sequence>
<dbReference type="Gene3D" id="2.60.120.10">
    <property type="entry name" value="Jelly Rolls"/>
    <property type="match status" value="1"/>
</dbReference>
<accession>W5TSR0</accession>
<dbReference type="AlphaFoldDB" id="W5TSR0"/>
<evidence type="ECO:0000313" key="2">
    <source>
        <dbReference type="Proteomes" id="UP000019150"/>
    </source>
</evidence>
<dbReference type="HOGENOM" id="CLU_137310_0_0_11"/>
<dbReference type="PATRIC" id="fig|1415166.3.peg.7685"/>
<dbReference type="STRING" id="1415166.NONO_c74890"/>
<dbReference type="InterPro" id="IPR011051">
    <property type="entry name" value="RmlC_Cupin_sf"/>
</dbReference>
<evidence type="ECO:0000313" key="1">
    <source>
        <dbReference type="EMBL" id="AHH22244.1"/>
    </source>
</evidence>
<dbReference type="SUPFAM" id="SSF51182">
    <property type="entry name" value="RmlC-like cupins"/>
    <property type="match status" value="1"/>
</dbReference>
<dbReference type="KEGG" id="nno:NONO_c74890"/>
<protein>
    <recommendedName>
        <fullName evidence="3">Cupin domain-containing protein</fullName>
    </recommendedName>
</protein>
<reference evidence="1 2" key="1">
    <citation type="journal article" date="2014" name="Appl. Environ. Microbiol.">
        <title>Insights into the Microbial Degradation of Rubber and Gutta-Percha by Analysis of the Complete Genome of Nocardia nova SH22a.</title>
        <authorList>
            <person name="Luo Q."/>
            <person name="Hiessl S."/>
            <person name="Poehlein A."/>
            <person name="Daniel R."/>
            <person name="Steinbuchel A."/>
        </authorList>
    </citation>
    <scope>NUCLEOTIDE SEQUENCE [LARGE SCALE GENOMIC DNA]</scope>
    <source>
        <strain evidence="1">SH22a</strain>
    </source>
</reference>
<dbReference type="RefSeq" id="WP_025353511.1">
    <property type="nucleotide sequence ID" value="NZ_CP006850.1"/>
</dbReference>
<proteinExistence type="predicted"/>
<evidence type="ECO:0008006" key="3">
    <source>
        <dbReference type="Google" id="ProtNLM"/>
    </source>
</evidence>
<dbReference type="Proteomes" id="UP000019150">
    <property type="component" value="Chromosome"/>
</dbReference>
<dbReference type="OrthoDB" id="129561at2"/>
<organism evidence="1 2">
    <name type="scientific">Nocardia nova SH22a</name>
    <dbReference type="NCBI Taxonomy" id="1415166"/>
    <lineage>
        <taxon>Bacteria</taxon>
        <taxon>Bacillati</taxon>
        <taxon>Actinomycetota</taxon>
        <taxon>Actinomycetes</taxon>
        <taxon>Mycobacteriales</taxon>
        <taxon>Nocardiaceae</taxon>
        <taxon>Nocardia</taxon>
    </lineage>
</organism>
<dbReference type="InterPro" id="IPR014710">
    <property type="entry name" value="RmlC-like_jellyroll"/>
</dbReference>
<dbReference type="eggNOG" id="COG1917">
    <property type="taxonomic scope" value="Bacteria"/>
</dbReference>
<gene>
    <name evidence="1" type="ORF">NONO_c74890</name>
</gene>
<name>W5TSR0_9NOCA</name>
<keyword evidence="2" id="KW-1185">Reference proteome</keyword>